<dbReference type="InterPro" id="IPR018946">
    <property type="entry name" value="PhoD-like_MPP"/>
</dbReference>
<dbReference type="OrthoDB" id="3497025at2"/>
<accession>A0A1L7CIQ0</accession>
<gene>
    <name evidence="3" type="ORF">CAQU_12295</name>
</gene>
<proteinExistence type="predicted"/>
<evidence type="ECO:0000259" key="1">
    <source>
        <dbReference type="Pfam" id="PF09423"/>
    </source>
</evidence>
<dbReference type="Gene3D" id="2.60.40.380">
    <property type="entry name" value="Purple acid phosphatase-like, N-terminal"/>
    <property type="match status" value="1"/>
</dbReference>
<keyword evidence="4" id="KW-1185">Reference proteome</keyword>
<dbReference type="PANTHER" id="PTHR43606">
    <property type="entry name" value="PHOSPHATASE, PUTATIVE (AFU_ORTHOLOGUE AFUA_6G08710)-RELATED"/>
    <property type="match status" value="1"/>
</dbReference>
<dbReference type="Gene3D" id="3.60.21.70">
    <property type="entry name" value="PhoD-like phosphatase"/>
    <property type="match status" value="1"/>
</dbReference>
<dbReference type="AlphaFoldDB" id="A0A1L7CIQ0"/>
<dbReference type="RefSeq" id="WP_075728039.1">
    <property type="nucleotide sequence ID" value="NZ_CP009245.1"/>
</dbReference>
<dbReference type="Pfam" id="PF16655">
    <property type="entry name" value="PhoD_N"/>
    <property type="match status" value="1"/>
</dbReference>
<dbReference type="InterPro" id="IPR032093">
    <property type="entry name" value="PhoD_N"/>
</dbReference>
<dbReference type="SUPFAM" id="SSF56300">
    <property type="entry name" value="Metallo-dependent phosphatases"/>
    <property type="match status" value="1"/>
</dbReference>
<dbReference type="EMBL" id="CP009245">
    <property type="protein sequence ID" value="APT85688.1"/>
    <property type="molecule type" value="Genomic_DNA"/>
</dbReference>
<dbReference type="InterPro" id="IPR052900">
    <property type="entry name" value="Phospholipid_Metab_Enz"/>
</dbReference>
<dbReference type="PROSITE" id="PS51318">
    <property type="entry name" value="TAT"/>
    <property type="match status" value="1"/>
</dbReference>
<feature type="domain" description="PhoD-like phosphatase metallophosphatase" evidence="1">
    <location>
        <begin position="168"/>
        <end position="527"/>
    </location>
</feature>
<dbReference type="Proteomes" id="UP000185478">
    <property type="component" value="Chromosome"/>
</dbReference>
<sequence length="569" mass="62077">MSTTASSRTGTNLTRRTMLKASCAAGAGVVATQLGQAQAQPAPTPAGHAVFQHGVASGDPYPRSVILWTRATTTPNDAPGAGAGVATPLAWQLSRDPEFRHIVASGQALAQPESDGCIKVEAQGLEPHTSYYYRFTVTGGAYAGQTSPTGRTQTAPSPGAKVDSYRIALLSCSNWEAGFFQPYRDLATRGDIDIALHVGDYIYEYPTGEYAAKGGRVIRQHHPLHEIVTLSDYRARYGQYRTDPDLQAAHAACPWVVTWDDHEIANDAWDTGAENHDPATEGDYLSRRDAAMQAYLEWLPIRALPFANGGRIYRTLGFGELFELNMLDLRSYRSEYVEKAAADNPDRTMLGSEQYSWLAGKLTSGNTTWQLVGNSVMISPILLPPLDPAIARGITELTGLARDGYPYTTDTWDGFTAERWRLLNLLKSNNINNVCFLTGDIHTSWAGELPLVPARYTPGDYAAVEFVGPSITSANIDEMYNLPDNSPLAAAAAMALTGVNRHLKYCDLDHHGYCVLEIAPEYIHCDWLFTHNKDIPDSSMYVAKSMRTTKGHGIFPVNFALDPAGHSPA</sequence>
<name>A0A1L7CIQ0_9CORY</name>
<dbReference type="PANTHER" id="PTHR43606:SF2">
    <property type="entry name" value="ALKALINE PHOSPHATASE FAMILY PROTEIN (AFU_ORTHOLOGUE AFUA_5G03860)"/>
    <property type="match status" value="1"/>
</dbReference>
<dbReference type="Pfam" id="PF09423">
    <property type="entry name" value="PhoD"/>
    <property type="match status" value="1"/>
</dbReference>
<reference evidence="3 4" key="1">
    <citation type="submission" date="2014-08" db="EMBL/GenBank/DDBJ databases">
        <title>Complete genome sequence of Corynebacterium aquilae S-613T(T) (=DSM 44791(T)), isolated from the choana of a healthy golden eagle.</title>
        <authorList>
            <person name="Ruckert C."/>
            <person name="Albersmeier A."/>
            <person name="Winkler A."/>
            <person name="Kalinowski J."/>
        </authorList>
    </citation>
    <scope>NUCLEOTIDE SEQUENCE [LARGE SCALE GENOMIC DNA]</scope>
    <source>
        <strain evidence="3 4">S-613</strain>
    </source>
</reference>
<evidence type="ECO:0000259" key="2">
    <source>
        <dbReference type="Pfam" id="PF16655"/>
    </source>
</evidence>
<feature type="domain" description="Phospholipase D N-terminal" evidence="2">
    <location>
        <begin position="53"/>
        <end position="154"/>
    </location>
</feature>
<dbReference type="InterPro" id="IPR029052">
    <property type="entry name" value="Metallo-depent_PP-like"/>
</dbReference>
<dbReference type="InterPro" id="IPR006311">
    <property type="entry name" value="TAT_signal"/>
</dbReference>
<dbReference type="InterPro" id="IPR038607">
    <property type="entry name" value="PhoD-like_sf"/>
</dbReference>
<protein>
    <submittedName>
        <fullName evidence="3">Alkaline phosphatase</fullName>
    </submittedName>
</protein>
<dbReference type="STRING" id="1431546.CAQU_12295"/>
<dbReference type="CDD" id="cd07389">
    <property type="entry name" value="MPP_PhoD"/>
    <property type="match status" value="1"/>
</dbReference>
<evidence type="ECO:0000313" key="4">
    <source>
        <dbReference type="Proteomes" id="UP000185478"/>
    </source>
</evidence>
<organism evidence="3 4">
    <name type="scientific">Corynebacterium aquilae DSM 44791</name>
    <dbReference type="NCBI Taxonomy" id="1431546"/>
    <lineage>
        <taxon>Bacteria</taxon>
        <taxon>Bacillati</taxon>
        <taxon>Actinomycetota</taxon>
        <taxon>Actinomycetes</taxon>
        <taxon>Mycobacteriales</taxon>
        <taxon>Corynebacteriaceae</taxon>
        <taxon>Corynebacterium</taxon>
    </lineage>
</organism>
<dbReference type="KEGG" id="caqu:CAQU_12295"/>
<evidence type="ECO:0000313" key="3">
    <source>
        <dbReference type="EMBL" id="APT85688.1"/>
    </source>
</evidence>